<reference evidence="3 4" key="1">
    <citation type="journal article" date="2020" name="Syst. Appl. Microbiol.">
        <title>Arthrospiribacter ruber gen. nov., sp. nov., a novel bacterium isolated from Arthrospira cultures.</title>
        <authorList>
            <person name="Waleron M."/>
            <person name="Misztak A."/>
            <person name="Waleron M.M."/>
            <person name="Furmaniak M."/>
            <person name="Mrozik A."/>
            <person name="Waleron K."/>
        </authorList>
    </citation>
    <scope>NUCLEOTIDE SEQUENCE [LARGE SCALE GENOMIC DNA]</scope>
    <source>
        <strain evidence="3 4">DPMB0001</strain>
    </source>
</reference>
<dbReference type="RefSeq" id="WP_219290999.1">
    <property type="nucleotide sequence ID" value="NZ_RPHB01000006.1"/>
</dbReference>
<name>A0A951J054_9BACT</name>
<dbReference type="PROSITE" id="PS50164">
    <property type="entry name" value="GIY_YIG"/>
    <property type="match status" value="1"/>
</dbReference>
<comment type="similarity">
    <text evidence="1">Belongs to the UPF0213 family.</text>
</comment>
<comment type="caution">
    <text evidence="3">The sequence shown here is derived from an EMBL/GenBank/DDBJ whole genome shotgun (WGS) entry which is preliminary data.</text>
</comment>
<dbReference type="EMBL" id="RPHB01000006">
    <property type="protein sequence ID" value="MBW3468917.1"/>
    <property type="molecule type" value="Genomic_DNA"/>
</dbReference>
<dbReference type="CDD" id="cd10449">
    <property type="entry name" value="GIY-YIG_SLX1_like"/>
    <property type="match status" value="1"/>
</dbReference>
<dbReference type="AlphaFoldDB" id="A0A951J054"/>
<evidence type="ECO:0000313" key="4">
    <source>
        <dbReference type="Proteomes" id="UP000727490"/>
    </source>
</evidence>
<feature type="domain" description="GIY-YIG" evidence="2">
    <location>
        <begin position="1"/>
        <end position="76"/>
    </location>
</feature>
<dbReference type="PANTHER" id="PTHR34477:SF1">
    <property type="entry name" value="UPF0213 PROTEIN YHBQ"/>
    <property type="match status" value="1"/>
</dbReference>
<proteinExistence type="inferred from homology"/>
<protein>
    <submittedName>
        <fullName evidence="3">GIY-YIG nuclease family protein</fullName>
    </submittedName>
</protein>
<evidence type="ECO:0000313" key="3">
    <source>
        <dbReference type="EMBL" id="MBW3468917.1"/>
    </source>
</evidence>
<evidence type="ECO:0000256" key="1">
    <source>
        <dbReference type="ARBA" id="ARBA00007435"/>
    </source>
</evidence>
<dbReference type="InterPro" id="IPR050190">
    <property type="entry name" value="UPF0213_domain"/>
</dbReference>
<dbReference type="InterPro" id="IPR000305">
    <property type="entry name" value="GIY-YIG_endonuc"/>
</dbReference>
<dbReference type="PANTHER" id="PTHR34477">
    <property type="entry name" value="UPF0213 PROTEIN YHBQ"/>
    <property type="match status" value="1"/>
</dbReference>
<dbReference type="Pfam" id="PF01541">
    <property type="entry name" value="GIY-YIG"/>
    <property type="match status" value="1"/>
</dbReference>
<dbReference type="Proteomes" id="UP000727490">
    <property type="component" value="Unassembled WGS sequence"/>
</dbReference>
<evidence type="ECO:0000259" key="2">
    <source>
        <dbReference type="PROSITE" id="PS50164"/>
    </source>
</evidence>
<gene>
    <name evidence="3" type="ORF">EGN73_14020</name>
</gene>
<keyword evidence="4" id="KW-1185">Reference proteome</keyword>
<sequence>MYTVYILYSSKTNKYYIGSTNDIQARIRHHNCGATPSTKSGAPLWVIKYTEIQPDKSAARKRELEIKNKKSRKYIEFLISSAG</sequence>
<accession>A0A951J054</accession>
<organism evidence="3 4">
    <name type="scientific">Arthrospiribacter ruber</name>
    <dbReference type="NCBI Taxonomy" id="2487934"/>
    <lineage>
        <taxon>Bacteria</taxon>
        <taxon>Pseudomonadati</taxon>
        <taxon>Bacteroidota</taxon>
        <taxon>Cytophagia</taxon>
        <taxon>Cytophagales</taxon>
        <taxon>Cyclobacteriaceae</taxon>
        <taxon>Arthrospiribacter</taxon>
    </lineage>
</organism>